<dbReference type="PANTHER" id="PTHR48207:SF3">
    <property type="entry name" value="SUCCINATE--HYDROXYMETHYLGLUTARATE COA-TRANSFERASE"/>
    <property type="match status" value="1"/>
</dbReference>
<evidence type="ECO:0000313" key="3">
    <source>
        <dbReference type="Proteomes" id="UP000026682"/>
    </source>
</evidence>
<dbReference type="SUPFAM" id="SSF89796">
    <property type="entry name" value="CoA-transferase family III (CaiB/BaiF)"/>
    <property type="match status" value="1"/>
</dbReference>
<protein>
    <submittedName>
        <fullName evidence="2">CoA-transferase family III protein</fullName>
    </submittedName>
</protein>
<reference evidence="2 3" key="1">
    <citation type="submission" date="2014-03" db="EMBL/GenBank/DDBJ databases">
        <title>Genome sequence of Bordetella holmseii.</title>
        <authorList>
            <person name="Harvill E."/>
            <person name="Goodfield L.L."/>
            <person name="Ivanov Y."/>
            <person name="Meyer J.A."/>
            <person name="Newth C."/>
            <person name="Cassiday P."/>
            <person name="Tondella M.L."/>
            <person name="Liao P."/>
            <person name="Zimmerman J."/>
            <person name="Meert K."/>
            <person name="Wessel D."/>
            <person name="Berger J."/>
            <person name="Dean J.M."/>
            <person name="Holubkov R."/>
            <person name="Burr J."/>
            <person name="Liu T."/>
            <person name="Brinkac L.M."/>
            <person name="Sanka R."/>
            <person name="Kim M."/>
            <person name="Losada L."/>
        </authorList>
    </citation>
    <scope>NUCLEOTIDE SEQUENCE [LARGE SCALE GENOMIC DNA]</scope>
    <source>
        <strain evidence="2 3">CDC-H585-BH</strain>
    </source>
</reference>
<dbReference type="GO" id="GO:0008410">
    <property type="term" value="F:CoA-transferase activity"/>
    <property type="evidence" value="ECO:0007669"/>
    <property type="project" value="TreeGrafter"/>
</dbReference>
<dbReference type="Proteomes" id="UP000026682">
    <property type="component" value="Unassembled WGS sequence"/>
</dbReference>
<dbReference type="EMBL" id="JFZZ01000099">
    <property type="protein sequence ID" value="KAK89413.1"/>
    <property type="molecule type" value="Genomic_DNA"/>
</dbReference>
<dbReference type="InterPro" id="IPR044855">
    <property type="entry name" value="CoA-Trfase_III_dom3_sf"/>
</dbReference>
<dbReference type="RefSeq" id="WP_005017814.1">
    <property type="nucleotide sequence ID" value="NZ_JFZZ01000099.1"/>
</dbReference>
<dbReference type="AlphaFoldDB" id="A0A158M3S5"/>
<dbReference type="InterPro" id="IPR003673">
    <property type="entry name" value="CoA-Trfase_fam_III"/>
</dbReference>
<dbReference type="GeneID" id="93121544"/>
<dbReference type="Gene3D" id="3.40.50.10540">
    <property type="entry name" value="Crotonobetainyl-coa:carnitine coa-transferase, domain 1"/>
    <property type="match status" value="1"/>
</dbReference>
<dbReference type="PANTHER" id="PTHR48207">
    <property type="entry name" value="SUCCINATE--HYDROXYMETHYLGLUTARATE COA-TRANSFERASE"/>
    <property type="match status" value="1"/>
</dbReference>
<dbReference type="InterPro" id="IPR050483">
    <property type="entry name" value="CoA-transferase_III_domain"/>
</dbReference>
<proteinExistence type="predicted"/>
<gene>
    <name evidence="2" type="ORF">L497_3322</name>
</gene>
<dbReference type="InterPro" id="IPR023606">
    <property type="entry name" value="CoA-Trfase_III_dom_1_sf"/>
</dbReference>
<evidence type="ECO:0000256" key="1">
    <source>
        <dbReference type="ARBA" id="ARBA00022679"/>
    </source>
</evidence>
<dbReference type="PATRIC" id="fig|1331206.3.peg.2540"/>
<dbReference type="Pfam" id="PF02515">
    <property type="entry name" value="CoA_transf_3"/>
    <property type="match status" value="1"/>
</dbReference>
<organism evidence="2 3">
    <name type="scientific">Bordetella holmesii CDC-H585-BH</name>
    <dbReference type="NCBI Taxonomy" id="1331206"/>
    <lineage>
        <taxon>Bacteria</taxon>
        <taxon>Pseudomonadati</taxon>
        <taxon>Pseudomonadota</taxon>
        <taxon>Betaproteobacteria</taxon>
        <taxon>Burkholderiales</taxon>
        <taxon>Alcaligenaceae</taxon>
        <taxon>Bordetella</taxon>
    </lineage>
</organism>
<dbReference type="STRING" id="35814.BBB42_01305"/>
<sequence>MSTVLDGIKVLELCEVFQGPLAGQILGDYGADVLKIERPGRGDSLRHSDTVANAQGTMGSYFGAVNRNKRSVCLDLKSPTDQQIFRRLLQEADVLMHNYRPGVLERLGFGYQEVQRINPRLVYAEASGFGQTGPLAGMAGQDFLIQSISGIAWKTTASAGAPTFINVPIADFTSGLLLAQGILLALMERHTSGRGKQVNVSLFGALMAMQSLEAATALNYRYETRWFERALNFTAQASDGWLTVIGFFRDNPLQLICQGLGIEDLSVTPGWEDKYGQAAGKEEIARMLQPHFLPLTVQQSVEKLQGAGVLAAPILDFDQALAHPQTEANELIATVPVAGQQDMRFVGSPIRLSRTPATIRRGPPTLDADRADVFAEEENA</sequence>
<keyword evidence="1 2" id="KW-0808">Transferase</keyword>
<dbReference type="Gene3D" id="3.30.1540.10">
    <property type="entry name" value="formyl-coa transferase, domain 3"/>
    <property type="match status" value="1"/>
</dbReference>
<name>A0A158M3S5_9BORD</name>
<comment type="caution">
    <text evidence="2">The sequence shown here is derived from an EMBL/GenBank/DDBJ whole genome shotgun (WGS) entry which is preliminary data.</text>
</comment>
<evidence type="ECO:0000313" key="2">
    <source>
        <dbReference type="EMBL" id="KAK89413.1"/>
    </source>
</evidence>
<accession>A0A158M3S5</accession>